<organism evidence="2 3">
    <name type="scientific">Gomphillus americanus</name>
    <dbReference type="NCBI Taxonomy" id="1940652"/>
    <lineage>
        <taxon>Eukaryota</taxon>
        <taxon>Fungi</taxon>
        <taxon>Dikarya</taxon>
        <taxon>Ascomycota</taxon>
        <taxon>Pezizomycotina</taxon>
        <taxon>Lecanoromycetes</taxon>
        <taxon>OSLEUM clade</taxon>
        <taxon>Ostropomycetidae</taxon>
        <taxon>Ostropales</taxon>
        <taxon>Graphidaceae</taxon>
        <taxon>Gomphilloideae</taxon>
        <taxon>Gomphillus</taxon>
    </lineage>
</organism>
<dbReference type="OrthoDB" id="10261121at2759"/>
<feature type="binding site" evidence="1">
    <location>
        <position position="190"/>
    </location>
    <ligand>
        <name>Zn(2+)</name>
        <dbReference type="ChEBI" id="CHEBI:29105"/>
    </ligand>
</feature>
<dbReference type="InterPro" id="IPR005301">
    <property type="entry name" value="MOB_kinase_act_fam"/>
</dbReference>
<accession>A0A8H3FID1</accession>
<protein>
    <recommendedName>
        <fullName evidence="4">Mob1/phocein</fullName>
    </recommendedName>
</protein>
<dbReference type="SUPFAM" id="SSF101152">
    <property type="entry name" value="Mob1/phocein"/>
    <property type="match status" value="1"/>
</dbReference>
<dbReference type="Proteomes" id="UP000664169">
    <property type="component" value="Unassembled WGS sequence"/>
</dbReference>
<evidence type="ECO:0008006" key="4">
    <source>
        <dbReference type="Google" id="ProtNLM"/>
    </source>
</evidence>
<dbReference type="SMART" id="SM01388">
    <property type="entry name" value="Mob1_phocein"/>
    <property type="match status" value="1"/>
</dbReference>
<evidence type="ECO:0000256" key="1">
    <source>
        <dbReference type="PIRSR" id="PIRSR605301-1"/>
    </source>
</evidence>
<feature type="binding site" evidence="1">
    <location>
        <position position="67"/>
    </location>
    <ligand>
        <name>Zn(2+)</name>
        <dbReference type="ChEBI" id="CHEBI:29105"/>
    </ligand>
</feature>
<sequence length="269" mass="29992">MEPPKFFFQEKYAKLGVRGNFMPLAAQPKNVELGDWLAHQAFEQFGNIENLVACISERDDKTGMPLCNPRGCPTMSAGRSHIYTWLNSNREPVKVPAYQYIGLVRRWIQGKLSDTRVFPTQPLKDSGAIYGSENVTDNIITMNSTGPTTPNGTGSALASRNWIGRSAGFPENFFTDIKTIFRQIFRIYAHIYHSHWVDPFWHITGSNPPSSGWTDLNSCFVHFITVAKLFGLLSEKDLEPMQPLIDIWVGNGSIPPDAAIGASAVTVLQ</sequence>
<reference evidence="2" key="1">
    <citation type="submission" date="2021-03" db="EMBL/GenBank/DDBJ databases">
        <authorList>
            <person name="Tagirdzhanova G."/>
        </authorList>
    </citation>
    <scope>NUCLEOTIDE SEQUENCE</scope>
</reference>
<proteinExistence type="predicted"/>
<feature type="binding site" evidence="1">
    <location>
        <position position="72"/>
    </location>
    <ligand>
        <name>Zn(2+)</name>
        <dbReference type="ChEBI" id="CHEBI:29105"/>
    </ligand>
</feature>
<dbReference type="AlphaFoldDB" id="A0A8H3FID1"/>
<gene>
    <name evidence="2" type="ORF">GOMPHAMPRED_003514</name>
</gene>
<dbReference type="Gene3D" id="1.20.140.30">
    <property type="entry name" value="MOB kinase activator"/>
    <property type="match status" value="1"/>
</dbReference>
<keyword evidence="1" id="KW-0479">Metal-binding</keyword>
<evidence type="ECO:0000313" key="3">
    <source>
        <dbReference type="Proteomes" id="UP000664169"/>
    </source>
</evidence>
<keyword evidence="3" id="KW-1185">Reference proteome</keyword>
<feature type="binding site" evidence="1">
    <location>
        <position position="195"/>
    </location>
    <ligand>
        <name>Zn(2+)</name>
        <dbReference type="ChEBI" id="CHEBI:29105"/>
    </ligand>
</feature>
<dbReference type="InterPro" id="IPR036703">
    <property type="entry name" value="MOB_kinase_act_sf"/>
</dbReference>
<evidence type="ECO:0000313" key="2">
    <source>
        <dbReference type="EMBL" id="CAF9923999.1"/>
    </source>
</evidence>
<dbReference type="EMBL" id="CAJPDQ010000020">
    <property type="protein sequence ID" value="CAF9923999.1"/>
    <property type="molecule type" value="Genomic_DNA"/>
</dbReference>
<comment type="caution">
    <text evidence="2">The sequence shown here is derived from an EMBL/GenBank/DDBJ whole genome shotgun (WGS) entry which is preliminary data.</text>
</comment>
<dbReference type="Pfam" id="PF03637">
    <property type="entry name" value="Mob1_phocein"/>
    <property type="match status" value="2"/>
</dbReference>
<name>A0A8H3FID1_9LECA</name>
<dbReference type="PANTHER" id="PTHR22599">
    <property type="entry name" value="MPS ONE BINDER KINASE ACTIVATOR-LIKE MOB"/>
    <property type="match status" value="1"/>
</dbReference>
<keyword evidence="1" id="KW-0862">Zinc</keyword>